<comment type="caution">
    <text evidence="3">The sequence shown here is derived from an EMBL/GenBank/DDBJ whole genome shotgun (WGS) entry which is preliminary data.</text>
</comment>
<keyword evidence="4" id="KW-1185">Reference proteome</keyword>
<dbReference type="InterPro" id="IPR007699">
    <property type="entry name" value="SGS_dom"/>
</dbReference>
<dbReference type="Proteomes" id="UP000198406">
    <property type="component" value="Unassembled WGS sequence"/>
</dbReference>
<evidence type="ECO:0000259" key="2">
    <source>
        <dbReference type="PROSITE" id="PS51203"/>
    </source>
</evidence>
<name>A0A1Z5J663_FISSO</name>
<dbReference type="SUPFAM" id="SSF49764">
    <property type="entry name" value="HSP20-like chaperones"/>
    <property type="match status" value="1"/>
</dbReference>
<gene>
    <name evidence="3" type="ORF">FisN_6Lh312</name>
</gene>
<feature type="domain" description="CS" evidence="2">
    <location>
        <begin position="93"/>
        <end position="195"/>
    </location>
</feature>
<evidence type="ECO:0000259" key="1">
    <source>
        <dbReference type="PROSITE" id="PS51048"/>
    </source>
</evidence>
<accession>A0A1Z5J663</accession>
<sequence>MTDAIPTSQERLLDAEAIEQAASSVSRPTARMHLEALAKKLRKESEALQRVEKSSAMAIAETGEAAPVPAAVPVVAATDSSAPVAASPSIKYVSIDRFAFDAGGYDAPFVTLYIPLSGVGSISADNVQCSFTKDSFDLIVRDLQGKSYRLLKDNLEKDIDPAKSKYIIKSDKVVLKLHKVKTSEYGGYDYWTKLTDKKDRKSSSKKDDPQKSIMDLMKDMYNEGDDNMKKVIGETFMKQQRGELGGTGMDF</sequence>
<dbReference type="GO" id="GO:0044548">
    <property type="term" value="F:S100 protein binding"/>
    <property type="evidence" value="ECO:0007669"/>
    <property type="project" value="InterPro"/>
</dbReference>
<dbReference type="CDD" id="cd06468">
    <property type="entry name" value="p23_CacyBP"/>
    <property type="match status" value="1"/>
</dbReference>
<proteinExistence type="predicted"/>
<dbReference type="InterPro" id="IPR052289">
    <property type="entry name" value="Calcyclin-binding_UBL-bridge"/>
</dbReference>
<protein>
    <submittedName>
        <fullName evidence="3">Calcyclin binding protein</fullName>
    </submittedName>
</protein>
<dbReference type="Pfam" id="PF04969">
    <property type="entry name" value="CS"/>
    <property type="match status" value="1"/>
</dbReference>
<feature type="domain" description="SGS" evidence="1">
    <location>
        <begin position="179"/>
        <end position="251"/>
    </location>
</feature>
<dbReference type="InterPro" id="IPR037893">
    <property type="entry name" value="CS_CacyBP"/>
</dbReference>
<organism evidence="3 4">
    <name type="scientific">Fistulifera solaris</name>
    <name type="common">Oleaginous diatom</name>
    <dbReference type="NCBI Taxonomy" id="1519565"/>
    <lineage>
        <taxon>Eukaryota</taxon>
        <taxon>Sar</taxon>
        <taxon>Stramenopiles</taxon>
        <taxon>Ochrophyta</taxon>
        <taxon>Bacillariophyta</taxon>
        <taxon>Bacillariophyceae</taxon>
        <taxon>Bacillariophycidae</taxon>
        <taxon>Naviculales</taxon>
        <taxon>Naviculaceae</taxon>
        <taxon>Fistulifera</taxon>
    </lineage>
</organism>
<evidence type="ECO:0000313" key="4">
    <source>
        <dbReference type="Proteomes" id="UP000198406"/>
    </source>
</evidence>
<dbReference type="GO" id="GO:0005634">
    <property type="term" value="C:nucleus"/>
    <property type="evidence" value="ECO:0007669"/>
    <property type="project" value="TreeGrafter"/>
</dbReference>
<dbReference type="PROSITE" id="PS51048">
    <property type="entry name" value="SGS"/>
    <property type="match status" value="1"/>
</dbReference>
<dbReference type="PROSITE" id="PS51203">
    <property type="entry name" value="CS"/>
    <property type="match status" value="1"/>
</dbReference>
<dbReference type="InParanoid" id="A0A1Z5J663"/>
<reference evidence="3 4" key="1">
    <citation type="journal article" date="2015" name="Plant Cell">
        <title>Oil accumulation by the oleaginous diatom Fistulifera solaris as revealed by the genome and transcriptome.</title>
        <authorList>
            <person name="Tanaka T."/>
            <person name="Maeda Y."/>
            <person name="Veluchamy A."/>
            <person name="Tanaka M."/>
            <person name="Abida H."/>
            <person name="Marechal E."/>
            <person name="Bowler C."/>
            <person name="Muto M."/>
            <person name="Sunaga Y."/>
            <person name="Tanaka M."/>
            <person name="Yoshino T."/>
            <person name="Taniguchi T."/>
            <person name="Fukuda Y."/>
            <person name="Nemoto M."/>
            <person name="Matsumoto M."/>
            <person name="Wong P.S."/>
            <person name="Aburatani S."/>
            <person name="Fujibuchi W."/>
        </authorList>
    </citation>
    <scope>NUCLEOTIDE SEQUENCE [LARGE SCALE GENOMIC DNA]</scope>
    <source>
        <strain evidence="3 4">JPCC DA0580</strain>
    </source>
</reference>
<dbReference type="GO" id="GO:0031625">
    <property type="term" value="F:ubiquitin protein ligase binding"/>
    <property type="evidence" value="ECO:0007669"/>
    <property type="project" value="InterPro"/>
</dbReference>
<dbReference type="Gene3D" id="2.60.40.790">
    <property type="match status" value="1"/>
</dbReference>
<evidence type="ECO:0000313" key="3">
    <source>
        <dbReference type="EMBL" id="GAX09318.1"/>
    </source>
</evidence>
<dbReference type="InterPro" id="IPR008978">
    <property type="entry name" value="HSP20-like_chaperone"/>
</dbReference>
<dbReference type="GO" id="GO:0015631">
    <property type="term" value="F:tubulin binding"/>
    <property type="evidence" value="ECO:0007669"/>
    <property type="project" value="InterPro"/>
</dbReference>
<dbReference type="PANTHER" id="PTHR13164:SF3">
    <property type="entry name" value="CALCYCLIN-BINDING PROTEIN"/>
    <property type="match status" value="1"/>
</dbReference>
<dbReference type="FunCoup" id="A0A1Z5J663">
    <property type="interactions" value="565"/>
</dbReference>
<dbReference type="InterPro" id="IPR007052">
    <property type="entry name" value="CS_dom"/>
</dbReference>
<dbReference type="PANTHER" id="PTHR13164">
    <property type="entry name" value="CALICYLIN BINDING PROTEIN"/>
    <property type="match status" value="1"/>
</dbReference>
<dbReference type="AlphaFoldDB" id="A0A1Z5J663"/>
<dbReference type="EMBL" id="BDSP01000007">
    <property type="protein sequence ID" value="GAX09318.1"/>
    <property type="molecule type" value="Genomic_DNA"/>
</dbReference>
<dbReference type="OrthoDB" id="164025at2759"/>